<name>X0ZNP9_9ZZZZ</name>
<protein>
    <submittedName>
        <fullName evidence="2">Uncharacterized protein</fullName>
    </submittedName>
</protein>
<accession>X0ZNP9</accession>
<organism evidence="2">
    <name type="scientific">marine sediment metagenome</name>
    <dbReference type="NCBI Taxonomy" id="412755"/>
    <lineage>
        <taxon>unclassified sequences</taxon>
        <taxon>metagenomes</taxon>
        <taxon>ecological metagenomes</taxon>
    </lineage>
</organism>
<keyword evidence="1" id="KW-1133">Transmembrane helix</keyword>
<feature type="transmembrane region" description="Helical" evidence="1">
    <location>
        <begin position="29"/>
        <end position="50"/>
    </location>
</feature>
<keyword evidence="1" id="KW-0472">Membrane</keyword>
<evidence type="ECO:0000313" key="2">
    <source>
        <dbReference type="EMBL" id="GAG59697.1"/>
    </source>
</evidence>
<feature type="transmembrane region" description="Helical" evidence="1">
    <location>
        <begin position="56"/>
        <end position="80"/>
    </location>
</feature>
<evidence type="ECO:0000256" key="1">
    <source>
        <dbReference type="SAM" id="Phobius"/>
    </source>
</evidence>
<proteinExistence type="predicted"/>
<gene>
    <name evidence="2" type="ORF">S01H4_03821</name>
</gene>
<sequence>ILGGYVGKYLKYLQGKVEDFIGRMPIPDLIFSIIGILLGIVIGAPAYLGLSKIQLPSIIGTTIFMFVYLLIILFTTRIVYRSKDRILNLIRKKDKIYVEKGAISQIMDKINENVFYLIKDYSSDVSKFNAQFLYSS</sequence>
<dbReference type="EMBL" id="BART01000970">
    <property type="protein sequence ID" value="GAG59697.1"/>
    <property type="molecule type" value="Genomic_DNA"/>
</dbReference>
<dbReference type="AlphaFoldDB" id="X0ZNP9"/>
<feature type="non-terminal residue" evidence="2">
    <location>
        <position position="1"/>
    </location>
</feature>
<reference evidence="2" key="1">
    <citation type="journal article" date="2014" name="Front. Microbiol.">
        <title>High frequency of phylogenetically diverse reductive dehalogenase-homologous genes in deep subseafloor sedimentary metagenomes.</title>
        <authorList>
            <person name="Kawai M."/>
            <person name="Futagami T."/>
            <person name="Toyoda A."/>
            <person name="Takaki Y."/>
            <person name="Nishi S."/>
            <person name="Hori S."/>
            <person name="Arai W."/>
            <person name="Tsubouchi T."/>
            <person name="Morono Y."/>
            <person name="Uchiyama I."/>
            <person name="Ito T."/>
            <person name="Fujiyama A."/>
            <person name="Inagaki F."/>
            <person name="Takami H."/>
        </authorList>
    </citation>
    <scope>NUCLEOTIDE SEQUENCE</scope>
    <source>
        <strain evidence="2">Expedition CK06-06</strain>
    </source>
</reference>
<comment type="caution">
    <text evidence="2">The sequence shown here is derived from an EMBL/GenBank/DDBJ whole genome shotgun (WGS) entry which is preliminary data.</text>
</comment>
<keyword evidence="1" id="KW-0812">Transmembrane</keyword>